<dbReference type="InterPro" id="IPR011990">
    <property type="entry name" value="TPR-like_helical_dom_sf"/>
</dbReference>
<dbReference type="GO" id="GO:0006511">
    <property type="term" value="P:ubiquitin-dependent protein catabolic process"/>
    <property type="evidence" value="ECO:0007669"/>
    <property type="project" value="TreeGrafter"/>
</dbReference>
<dbReference type="InterPro" id="IPR051438">
    <property type="entry name" value="RNF_E3_ubiq-protein_ligase"/>
</dbReference>
<organism evidence="5 6">
    <name type="scientific">Onychostoma macrolepis</name>
    <dbReference type="NCBI Taxonomy" id="369639"/>
    <lineage>
        <taxon>Eukaryota</taxon>
        <taxon>Metazoa</taxon>
        <taxon>Chordata</taxon>
        <taxon>Craniata</taxon>
        <taxon>Vertebrata</taxon>
        <taxon>Euteleostomi</taxon>
        <taxon>Actinopterygii</taxon>
        <taxon>Neopterygii</taxon>
        <taxon>Teleostei</taxon>
        <taxon>Ostariophysi</taxon>
        <taxon>Cypriniformes</taxon>
        <taxon>Cyprinidae</taxon>
        <taxon>Acrossocheilinae</taxon>
        <taxon>Onychostoma</taxon>
    </lineage>
</organism>
<dbReference type="EMBL" id="JAAMOB010000013">
    <property type="protein sequence ID" value="KAF4105398.1"/>
    <property type="molecule type" value="Genomic_DNA"/>
</dbReference>
<accession>A0A7J6CDM3</accession>
<dbReference type="PROSITE" id="PS50005">
    <property type="entry name" value="TPR"/>
    <property type="match status" value="1"/>
</dbReference>
<dbReference type="Gene3D" id="1.25.40.10">
    <property type="entry name" value="Tetratricopeptide repeat domain"/>
    <property type="match status" value="1"/>
</dbReference>
<dbReference type="Proteomes" id="UP000579812">
    <property type="component" value="Unassembled WGS sequence"/>
</dbReference>
<evidence type="ECO:0000259" key="4">
    <source>
        <dbReference type="Pfam" id="PF12733"/>
    </source>
</evidence>
<feature type="region of interest" description="Disordered" evidence="3">
    <location>
        <begin position="821"/>
        <end position="858"/>
    </location>
</feature>
<keyword evidence="2" id="KW-0175">Coiled coil</keyword>
<name>A0A7J6CDM3_9TELE</name>
<dbReference type="PANTHER" id="PTHR46016:SF1">
    <property type="entry name" value="RING-TYPE DOMAIN-CONTAINING PROTEIN"/>
    <property type="match status" value="1"/>
</dbReference>
<feature type="repeat" description="TPR" evidence="1">
    <location>
        <begin position="536"/>
        <end position="569"/>
    </location>
</feature>
<dbReference type="SUPFAM" id="SSF49599">
    <property type="entry name" value="TRAF domain-like"/>
    <property type="match status" value="1"/>
</dbReference>
<reference evidence="5 6" key="1">
    <citation type="submission" date="2020-04" db="EMBL/GenBank/DDBJ databases">
        <title>Chromosome-level genome assembly of a cyprinid fish Onychostoma macrolepis by integration of Nanopore Sequencing, Bionano and Hi-C technology.</title>
        <authorList>
            <person name="Wang D."/>
        </authorList>
    </citation>
    <scope>NUCLEOTIDE SEQUENCE [LARGE SCALE GENOMIC DNA]</scope>
    <source>
        <strain evidence="5">SWU-2019</strain>
        <tissue evidence="5">Muscle</tissue>
    </source>
</reference>
<gene>
    <name evidence="5" type="ORF">G5714_013060</name>
</gene>
<feature type="domain" description="Cadherin-like beta-sandwich-like" evidence="4">
    <location>
        <begin position="99"/>
        <end position="187"/>
    </location>
</feature>
<dbReference type="SUPFAM" id="SSF48452">
    <property type="entry name" value="TPR-like"/>
    <property type="match status" value="1"/>
</dbReference>
<dbReference type="InterPro" id="IPR025883">
    <property type="entry name" value="Cadherin-like_domain"/>
</dbReference>
<comment type="caution">
    <text evidence="5">The sequence shown here is derived from an EMBL/GenBank/DDBJ whole genome shotgun (WGS) entry which is preliminary data.</text>
</comment>
<keyword evidence="1" id="KW-0802">TPR repeat</keyword>
<evidence type="ECO:0000256" key="1">
    <source>
        <dbReference type="PROSITE-ProRule" id="PRU00339"/>
    </source>
</evidence>
<feature type="compositionally biased region" description="Basic and acidic residues" evidence="3">
    <location>
        <begin position="821"/>
        <end position="830"/>
    </location>
</feature>
<dbReference type="GO" id="GO:0000209">
    <property type="term" value="P:protein polyubiquitination"/>
    <property type="evidence" value="ECO:0007669"/>
    <property type="project" value="TreeGrafter"/>
</dbReference>
<feature type="coiled-coil region" evidence="2">
    <location>
        <begin position="462"/>
        <end position="489"/>
    </location>
</feature>
<evidence type="ECO:0000256" key="3">
    <source>
        <dbReference type="SAM" id="MobiDB-lite"/>
    </source>
</evidence>
<sequence length="1083" mass="120330">MDNCDLDYLSMSDGELNPSFRSDLTQYTATVESRVKTSTLHLQTSDGGASCNILFGDGSRTVKLEDGLNKVEIEVVSEDGSSKVYSIAVSKLSSRAAQLSDLTIERGHDLHPGFSPATYDYTCSARFDCCEVRVHPQTLDRSMQTAVNDTACSEPVMLNAGETVIIIKVTSADGANTQVYTVNVTREPVPLAVAFCDVKDQMEFECPVSLSALYKPVSIHQSEPKTVFSAPYIDMLTRRSKVDPFTERPLREGWKVLESELDQRMSNAPVKCFFSYRGCRKQMRYAEIGAHAKECHYKPSSDLDSVEVTETNWYRNYFASSSNTEIMTHHTLEIRNWEKRLQTALGEHDVDSLIAHAEEHFKLYKNRLPNPGDVMQYDPGQSPLDHLEQAAVHYASAIKVKPHNAKLHFLLGQTLEEHYYATEMYGLKKEAQEDDQDLGQAKSAGRQEEILAICRLHGFPGTPTAENQLKALDTELQDLRQQGQSAKADYVQTLFLWLSKKAGKQDGSSVVSDEKCWLHRALLKYLDACSLNADSWEYNLHMGRLLLLQGKSNEALQHLQSALGLQPRQPAIRFYTGLALLQKEEAAAVSKCEVVMLLQQGLEYVMAQFFISHDHNEQQQWDGGYDRSVVNAQFLRGCLSLAALLSKISSSDQAMSPEQVYHIVSGLAAQGISRCVNQGEVLQQLDSVLLEAHFALLQGLIQQQRDGKQPWIVKRCQALTALIRLSSIGPCRELLDMQEKVCQMGVLALPRCSRALCLLGLAQLAQSDSHAADERARAALTDACLSFQASIELEGSHQTGEAPKQLTKQTWWKDHLDAEKDKTVKHEAPEPKPAVKSSEAPADGKKRARGRGAPARGVLTSTVKTSAPTRVNKTATAAARGRTGVHLVTKSDGAGKTAGKSSIKAQMSSCKSLLQEKPTTSAVEVGKKSFVPRLGLARALARTADSKKQACHFYQEVIDMAPEVHDAYIELANLLLKDDPLAAVDVYSRFPLKPFCEQTFDDAFITGEIVHILMKHELYEHPQLLPNLIAHGKVMGLGCLDKYIEALEGKFMTSLLRRVYAGIHDKSVDDEELQDFFRFKCWI</sequence>
<feature type="domain" description="Cadherin-like beta-sandwich-like" evidence="4">
    <location>
        <begin position="17"/>
        <end position="90"/>
    </location>
</feature>
<dbReference type="PANTHER" id="PTHR46016">
    <property type="entry name" value="ZINC FINGER, RING/FYVE/PHD-TYPE"/>
    <property type="match status" value="1"/>
</dbReference>
<dbReference type="Pfam" id="PF12733">
    <property type="entry name" value="Cadherin-like"/>
    <property type="match status" value="2"/>
</dbReference>
<evidence type="ECO:0000313" key="5">
    <source>
        <dbReference type="EMBL" id="KAF4105398.1"/>
    </source>
</evidence>
<dbReference type="InterPro" id="IPR019734">
    <property type="entry name" value="TPR_rpt"/>
</dbReference>
<dbReference type="AlphaFoldDB" id="A0A7J6CDM3"/>
<dbReference type="GO" id="GO:0061630">
    <property type="term" value="F:ubiquitin protein ligase activity"/>
    <property type="evidence" value="ECO:0007669"/>
    <property type="project" value="TreeGrafter"/>
</dbReference>
<proteinExistence type="predicted"/>
<keyword evidence="6" id="KW-1185">Reference proteome</keyword>
<protein>
    <recommendedName>
        <fullName evidence="4">Cadherin-like beta-sandwich-like domain-containing protein</fullName>
    </recommendedName>
</protein>
<evidence type="ECO:0000256" key="2">
    <source>
        <dbReference type="SAM" id="Coils"/>
    </source>
</evidence>
<evidence type="ECO:0000313" key="6">
    <source>
        <dbReference type="Proteomes" id="UP000579812"/>
    </source>
</evidence>